<evidence type="ECO:0000256" key="3">
    <source>
        <dbReference type="ARBA" id="ARBA00022448"/>
    </source>
</evidence>
<dbReference type="InterPro" id="IPR003615">
    <property type="entry name" value="HNH_nuc"/>
</dbReference>
<gene>
    <name evidence="9" type="ORF">LSH36_793g00070</name>
</gene>
<name>A0AAD9J0A9_9ANNE</name>
<keyword evidence="4" id="KW-0812">Transmembrane</keyword>
<keyword evidence="3" id="KW-0813">Transport</keyword>
<evidence type="ECO:0000256" key="6">
    <source>
        <dbReference type="ARBA" id="ARBA00023136"/>
    </source>
</evidence>
<feature type="domain" description="CRISPR-associated endonuclease Cas9 alpha-helical lobe" evidence="8">
    <location>
        <begin position="56"/>
        <end position="639"/>
    </location>
</feature>
<evidence type="ECO:0000256" key="4">
    <source>
        <dbReference type="ARBA" id="ARBA00022692"/>
    </source>
</evidence>
<dbReference type="InterPro" id="IPR049465">
    <property type="entry name" value="Cas9_lobe"/>
</dbReference>
<evidence type="ECO:0000256" key="1">
    <source>
        <dbReference type="ARBA" id="ARBA00004127"/>
    </source>
</evidence>
<dbReference type="Gene3D" id="1.10.30.50">
    <property type="match status" value="1"/>
</dbReference>
<evidence type="ECO:0000256" key="5">
    <source>
        <dbReference type="ARBA" id="ARBA00022989"/>
    </source>
</evidence>
<dbReference type="AlphaFoldDB" id="A0AAD9J0A9"/>
<evidence type="ECO:0000256" key="2">
    <source>
        <dbReference type="ARBA" id="ARBA00005697"/>
    </source>
</evidence>
<dbReference type="PANTHER" id="PTHR43337">
    <property type="entry name" value="XANTHINE/URACIL PERMEASE C887.17-RELATED"/>
    <property type="match status" value="1"/>
</dbReference>
<evidence type="ECO:0000259" key="7">
    <source>
        <dbReference type="Pfam" id="PF13395"/>
    </source>
</evidence>
<reference evidence="9" key="1">
    <citation type="journal article" date="2023" name="Mol. Biol. Evol.">
        <title>Third-Generation Sequencing Reveals the Adaptive Role of the Epigenome in Three Deep-Sea Polychaetes.</title>
        <authorList>
            <person name="Perez M."/>
            <person name="Aroh O."/>
            <person name="Sun Y."/>
            <person name="Lan Y."/>
            <person name="Juniper S.K."/>
            <person name="Young C.R."/>
            <person name="Angers B."/>
            <person name="Qian P.Y."/>
        </authorList>
    </citation>
    <scope>NUCLEOTIDE SEQUENCE</scope>
    <source>
        <strain evidence="9">P08H-3</strain>
    </source>
</reference>
<organism evidence="9 10">
    <name type="scientific">Paralvinella palmiformis</name>
    <dbReference type="NCBI Taxonomy" id="53620"/>
    <lineage>
        <taxon>Eukaryota</taxon>
        <taxon>Metazoa</taxon>
        <taxon>Spiralia</taxon>
        <taxon>Lophotrochozoa</taxon>
        <taxon>Annelida</taxon>
        <taxon>Polychaeta</taxon>
        <taxon>Sedentaria</taxon>
        <taxon>Canalipalpata</taxon>
        <taxon>Terebellida</taxon>
        <taxon>Terebelliformia</taxon>
        <taxon>Alvinellidae</taxon>
        <taxon>Paralvinella</taxon>
    </lineage>
</organism>
<dbReference type="GO" id="GO:0005345">
    <property type="term" value="F:purine nucleobase transmembrane transporter activity"/>
    <property type="evidence" value="ECO:0007669"/>
    <property type="project" value="TreeGrafter"/>
</dbReference>
<proteinExistence type="inferred from homology"/>
<keyword evidence="10" id="KW-1185">Reference proteome</keyword>
<dbReference type="PANTHER" id="PTHR43337:SF1">
    <property type="entry name" value="XANTHINE_URACIL PERMEASE C887.17-RELATED"/>
    <property type="match status" value="1"/>
</dbReference>
<sequence length="1060" mass="122992">MQELKKKKIIAAGIDFGAINTGVSYFSFSKDDAPHQTLPEAELIITDKNIKWLLVDRREKRHTKRNLLRREKSKKLLWELLLSRDIYKETLPFALQEELMGLMNRRGFTFQENELSTEDWSEDLCEFLDDYLEDSNIGNARGTTIVEKIKNYTNEYDEKLKTLLKAKPKKTSSEEPPQWVKKYKWIKDHDSKKYSFSEKLLASAIKAIRESLETRERESLGNYPREEYLKLIKSDIAHYYTQDHWKPLRDKFSKDEFSCLVGNIANLQLRFLRKYFHDEQRKNNPDRGFQASRFAWLYLRTIRNFHAKETDEVDRKRQTIKALSEHNLASRQTALTASSTQILKFLCSLDPHNSIPPYEDQNNRNIERCPSLYLNPRYLDKHYPSWKTHWIGSSIEKYFGNLPLSKDLNLSIEKDALIFLHRVLDVRNVSNPFKFIDVQKKKKEIDIILNEAPFAELNEERRIAFKELYEFYRKYTGTISQAKKGLSNDTDLRNILKRCNHQVPHKNKVVEISLGRIIGKQISPEDVKNFREGPWAVPRSIKSVCRRCAELQKQHGYETKKCFTEQLKFSTEIKKLCTDITNASKKIAEHFESPPTKERTCDEDLFILTQIFNILESDLHGFASSCLQCAKENLWRNQQYGEKGVHAISLRIDSVAPIDGVINKLVSFVAGRISSHILKIAQKLELTPDEELHIYLFPEENKFSQVEELSSLKGKRLKESIKKAVQQKEYNFQEKDGRIQNDSPCCPYTGETIQSGGEIDHIIPRSFSKKRYGTVINHEINLIYASRMGNQKKKNKTPEFEDLHPNYLKNVFNTTDKSTITHSIRAVIEMLDKNPHIDLSLFEPKKRNYLRVGLFISELQQEIANLLLRNSTRARVNGSQRYLAKQIVKKVRRNYPYAQSSLFLQETEEIRKIRKDLEERGIVEKKKTPQPAFSHIIDANISLFLGLNQEGYATFISQGPEEFLPKQFHIIRAQKKKISERTRPSDIARLSLMHADMFDSVGTLAGMGIRAKLFTNDTKKLQKTLTADAFATIAGAFLGTSTTTSFIESAAGVEEQDLLA</sequence>
<dbReference type="Pfam" id="PF13395">
    <property type="entry name" value="HNH_4"/>
    <property type="match status" value="1"/>
</dbReference>
<evidence type="ECO:0000313" key="9">
    <source>
        <dbReference type="EMBL" id="KAK2144004.1"/>
    </source>
</evidence>
<feature type="domain" description="HNH nuclease" evidence="7">
    <location>
        <begin position="746"/>
        <end position="798"/>
    </location>
</feature>
<comment type="similarity">
    <text evidence="2">Belongs to the nucleobase:cation symporter-2 (NCS2) (TC 2.A.40) family. Azg-like subfamily.</text>
</comment>
<keyword evidence="5" id="KW-1133">Transmembrane helix</keyword>
<dbReference type="Pfam" id="PF21069">
    <property type="entry name" value="Csx12"/>
    <property type="match status" value="1"/>
</dbReference>
<dbReference type="GO" id="GO:0012505">
    <property type="term" value="C:endomembrane system"/>
    <property type="evidence" value="ECO:0007669"/>
    <property type="project" value="UniProtKB-SubCell"/>
</dbReference>
<dbReference type="Pfam" id="PF00860">
    <property type="entry name" value="Xan_ur_permease"/>
    <property type="match status" value="1"/>
</dbReference>
<comment type="subcellular location">
    <subcellularLocation>
        <location evidence="1">Endomembrane system</location>
        <topology evidence="1">Multi-pass membrane protein</topology>
    </subcellularLocation>
</comment>
<protein>
    <submittedName>
        <fullName evidence="9">Uncharacterized protein</fullName>
    </submittedName>
</protein>
<dbReference type="InterPro" id="IPR006043">
    <property type="entry name" value="NCS2"/>
</dbReference>
<evidence type="ECO:0000259" key="8">
    <source>
        <dbReference type="Pfam" id="PF21069"/>
    </source>
</evidence>
<dbReference type="InterPro" id="IPR045018">
    <property type="entry name" value="Azg-like"/>
</dbReference>
<dbReference type="GO" id="GO:0005886">
    <property type="term" value="C:plasma membrane"/>
    <property type="evidence" value="ECO:0007669"/>
    <property type="project" value="TreeGrafter"/>
</dbReference>
<keyword evidence="6" id="KW-0472">Membrane</keyword>
<accession>A0AAD9J0A9</accession>
<dbReference type="EMBL" id="JAODUP010000793">
    <property type="protein sequence ID" value="KAK2144004.1"/>
    <property type="molecule type" value="Genomic_DNA"/>
</dbReference>
<evidence type="ECO:0000313" key="10">
    <source>
        <dbReference type="Proteomes" id="UP001208570"/>
    </source>
</evidence>
<dbReference type="Proteomes" id="UP001208570">
    <property type="component" value="Unassembled WGS sequence"/>
</dbReference>
<comment type="caution">
    <text evidence="9">The sequence shown here is derived from an EMBL/GenBank/DDBJ whole genome shotgun (WGS) entry which is preliminary data.</text>
</comment>